<feature type="region of interest" description="Disordered" evidence="1">
    <location>
        <begin position="30"/>
        <end position="59"/>
    </location>
</feature>
<name>B6IJ40_CAEBR</name>
<proteinExistence type="predicted"/>
<sequence>MKCVSEKKCAHFGSPKKALDGYGLQISGFKQKQKQKNLTKRKLKPESEANPFSAAEENV</sequence>
<gene>
    <name evidence="2" type="ORF">CBG27742</name>
    <name evidence="2" type="ORF">CBG_27742</name>
</gene>
<dbReference type="Proteomes" id="UP000008549">
    <property type="component" value="Unassembled WGS sequence"/>
</dbReference>
<dbReference type="RefSeq" id="XP_045099581.1">
    <property type="nucleotide sequence ID" value="XM_045239742.1"/>
</dbReference>
<dbReference type="KEGG" id="cbr:CBG_27742"/>
<evidence type="ECO:0000313" key="3">
    <source>
        <dbReference type="Proteomes" id="UP000008549"/>
    </source>
</evidence>
<accession>B6IJ40</accession>
<dbReference type="GeneID" id="68919191"/>
<dbReference type="CTD" id="68919191"/>
<dbReference type="HOGENOM" id="CLU_2962971_0_0_1"/>
<keyword evidence="3" id="KW-1185">Reference proteome</keyword>
<protein>
    <submittedName>
        <fullName evidence="2">Protein CBG27742</fullName>
    </submittedName>
</protein>
<feature type="compositionally biased region" description="Basic residues" evidence="1">
    <location>
        <begin position="31"/>
        <end position="43"/>
    </location>
</feature>
<evidence type="ECO:0000256" key="1">
    <source>
        <dbReference type="SAM" id="MobiDB-lite"/>
    </source>
</evidence>
<organism evidence="2 3">
    <name type="scientific">Caenorhabditis briggsae</name>
    <dbReference type="NCBI Taxonomy" id="6238"/>
    <lineage>
        <taxon>Eukaryota</taxon>
        <taxon>Metazoa</taxon>
        <taxon>Ecdysozoa</taxon>
        <taxon>Nematoda</taxon>
        <taxon>Chromadorea</taxon>
        <taxon>Rhabditida</taxon>
        <taxon>Rhabditina</taxon>
        <taxon>Rhabditomorpha</taxon>
        <taxon>Rhabditoidea</taxon>
        <taxon>Rhabditidae</taxon>
        <taxon>Peloderinae</taxon>
        <taxon>Caenorhabditis</taxon>
    </lineage>
</organism>
<dbReference type="EMBL" id="HE600983">
    <property type="protein sequence ID" value="CAS00020.1"/>
    <property type="molecule type" value="Genomic_DNA"/>
</dbReference>
<evidence type="ECO:0000313" key="2">
    <source>
        <dbReference type="EMBL" id="CAS00020.1"/>
    </source>
</evidence>
<reference evidence="2 3" key="1">
    <citation type="journal article" date="2003" name="PLoS Biol.">
        <title>The genome sequence of Caenorhabditis briggsae: a platform for comparative genomics.</title>
        <authorList>
            <person name="Stein L.D."/>
            <person name="Bao Z."/>
            <person name="Blasiar D."/>
            <person name="Blumenthal T."/>
            <person name="Brent M.R."/>
            <person name="Chen N."/>
            <person name="Chinwalla A."/>
            <person name="Clarke L."/>
            <person name="Clee C."/>
            <person name="Coghlan A."/>
            <person name="Coulson A."/>
            <person name="D'Eustachio P."/>
            <person name="Fitch D.H."/>
            <person name="Fulton L.A."/>
            <person name="Fulton R.E."/>
            <person name="Griffiths-Jones S."/>
            <person name="Harris T.W."/>
            <person name="Hillier L.W."/>
            <person name="Kamath R."/>
            <person name="Kuwabara P.E."/>
            <person name="Mardis E.R."/>
            <person name="Marra M.A."/>
            <person name="Miner T.L."/>
            <person name="Minx P."/>
            <person name="Mullikin J.C."/>
            <person name="Plumb R.W."/>
            <person name="Rogers J."/>
            <person name="Schein J.E."/>
            <person name="Sohrmann M."/>
            <person name="Spieth J."/>
            <person name="Stajich J.E."/>
            <person name="Wei C."/>
            <person name="Willey D."/>
            <person name="Wilson R.K."/>
            <person name="Durbin R."/>
            <person name="Waterston R.H."/>
        </authorList>
    </citation>
    <scope>NUCLEOTIDE SEQUENCE [LARGE SCALE GENOMIC DNA]</scope>
    <source>
        <strain evidence="2 3">AF16</strain>
    </source>
</reference>
<reference evidence="2 3" key="2">
    <citation type="journal article" date="2011" name="PLoS Genet.">
        <title>Caenorhabditis briggsae recombinant inbred line genotypes reveal inter-strain incompatibility and the evolution of recombination.</title>
        <authorList>
            <person name="Ross J.A."/>
            <person name="Koboldt D.C."/>
            <person name="Staisch J.E."/>
            <person name="Chamberlin H.M."/>
            <person name="Gupta B.P."/>
            <person name="Miller R.D."/>
            <person name="Baird S.E."/>
            <person name="Haag E.S."/>
        </authorList>
    </citation>
    <scope>NUCLEOTIDE SEQUENCE [LARGE SCALE GENOMIC DNA]</scope>
    <source>
        <strain evidence="2 3">AF16</strain>
    </source>
</reference>
<dbReference type="AlphaFoldDB" id="B6IJ40"/>
<dbReference type="InParanoid" id="B6IJ40"/>